<accession>A0AB33IXG4</accession>
<organism evidence="2">
    <name type="scientific">Prevotella sp. GTC17254</name>
    <dbReference type="NCBI Taxonomy" id="3236794"/>
    <lineage>
        <taxon>Bacteria</taxon>
        <taxon>Pseudomonadati</taxon>
        <taxon>Bacteroidota</taxon>
        <taxon>Bacteroidia</taxon>
        <taxon>Bacteroidales</taxon>
        <taxon>Prevotellaceae</taxon>
        <taxon>Prevotella</taxon>
    </lineage>
</organism>
<feature type="transmembrane region" description="Helical" evidence="1">
    <location>
        <begin position="20"/>
        <end position="41"/>
    </location>
</feature>
<proteinExistence type="predicted"/>
<dbReference type="EMBL" id="AP035786">
    <property type="protein sequence ID" value="BFO73262.1"/>
    <property type="molecule type" value="Genomic_DNA"/>
</dbReference>
<dbReference type="Pfam" id="PF14014">
    <property type="entry name" value="DUF4230"/>
    <property type="match status" value="1"/>
</dbReference>
<keyword evidence="1" id="KW-0472">Membrane</keyword>
<evidence type="ECO:0000313" key="2">
    <source>
        <dbReference type="EMBL" id="BFO73262.1"/>
    </source>
</evidence>
<sequence length="212" mass="24795">MEQPHNHPLLTALKHMSKAVWITIISIFLLIAIAISIVIWYNRDNHIAIHSDNRIDISPTQIRSIENIGEWEFLSISDEELVDTIKRGFFGDSKLVRIYYGTLRMGVNLHEATPGWIETDGDTLRATLPPIKLLDHDFIDETKTQSFYEEGKWTNADREALYKKAYRLMKQRCFTPQNIENAQENATRQFYSLFKSMGFENVRIKFQDNKKE</sequence>
<gene>
    <name evidence="2" type="ORF">GTC17254_08590</name>
</gene>
<evidence type="ECO:0000256" key="1">
    <source>
        <dbReference type="SAM" id="Phobius"/>
    </source>
</evidence>
<reference evidence="2" key="1">
    <citation type="submission" date="2024-07" db="EMBL/GenBank/DDBJ databases">
        <title>Complete genome sequence of Prevotella sp. YM-2024 GTC17254.</title>
        <authorList>
            <person name="Hayashi M."/>
            <person name="Muto Y."/>
            <person name="Tanaka K."/>
            <person name="Niwa H."/>
        </authorList>
    </citation>
    <scope>NUCLEOTIDE SEQUENCE</scope>
    <source>
        <strain evidence="2">GTC17254</strain>
    </source>
</reference>
<protein>
    <recommendedName>
        <fullName evidence="3">DUF4230 domain-containing protein</fullName>
    </recommendedName>
</protein>
<keyword evidence="1" id="KW-0812">Transmembrane</keyword>
<dbReference type="AlphaFoldDB" id="A0AB33IXG4"/>
<keyword evidence="1" id="KW-1133">Transmembrane helix</keyword>
<name>A0AB33IXG4_9BACT</name>
<dbReference type="InterPro" id="IPR025324">
    <property type="entry name" value="DUF4230"/>
</dbReference>
<evidence type="ECO:0008006" key="3">
    <source>
        <dbReference type="Google" id="ProtNLM"/>
    </source>
</evidence>